<comment type="caution">
    <text evidence="2">The sequence shown here is derived from an EMBL/GenBank/DDBJ whole genome shotgun (WGS) entry which is preliminary data.</text>
</comment>
<evidence type="ECO:0000313" key="3">
    <source>
        <dbReference type="Proteomes" id="UP000652198"/>
    </source>
</evidence>
<keyword evidence="3" id="KW-1185">Reference proteome</keyword>
<dbReference type="InterPro" id="IPR007655">
    <property type="entry name" value="Slam_C"/>
</dbReference>
<evidence type="ECO:0000259" key="1">
    <source>
        <dbReference type="Pfam" id="PF04575"/>
    </source>
</evidence>
<reference evidence="2 3" key="1">
    <citation type="submission" date="2019-11" db="EMBL/GenBank/DDBJ databases">
        <title>Metabolism of dissolved organic matter in forest soils.</title>
        <authorList>
            <person name="Cyle K.T."/>
            <person name="Wilhelm R.C."/>
            <person name="Martinez C.E."/>
        </authorList>
    </citation>
    <scope>NUCLEOTIDE SEQUENCE [LARGE SCALE GENOMIC DNA]</scope>
    <source>
        <strain evidence="2 3">1N</strain>
    </source>
</reference>
<organism evidence="2 3">
    <name type="scientific">Paraburkholderia solitsugae</name>
    <dbReference type="NCBI Taxonomy" id="2675748"/>
    <lineage>
        <taxon>Bacteria</taxon>
        <taxon>Pseudomonadati</taxon>
        <taxon>Pseudomonadota</taxon>
        <taxon>Betaproteobacteria</taxon>
        <taxon>Burkholderiales</taxon>
        <taxon>Burkholderiaceae</taxon>
        <taxon>Paraburkholderia</taxon>
    </lineage>
</organism>
<feature type="domain" description="Surface lipoprotein assembly modifier C-terminal" evidence="1">
    <location>
        <begin position="61"/>
        <end position="303"/>
    </location>
</feature>
<gene>
    <name evidence="2" type="ORF">GNZ12_39960</name>
</gene>
<name>A0ABX2C2W3_9BURK</name>
<protein>
    <submittedName>
        <fullName evidence="2">DUF560 domain-containing protein</fullName>
    </submittedName>
</protein>
<accession>A0ABX2C2W3</accession>
<dbReference type="Proteomes" id="UP000652198">
    <property type="component" value="Unassembled WGS sequence"/>
</dbReference>
<proteinExistence type="predicted"/>
<dbReference type="EMBL" id="WOEY01000160">
    <property type="protein sequence ID" value="NPT47362.1"/>
    <property type="molecule type" value="Genomic_DNA"/>
</dbReference>
<evidence type="ECO:0000313" key="2">
    <source>
        <dbReference type="EMBL" id="NPT47362.1"/>
    </source>
</evidence>
<dbReference type="Pfam" id="PF04575">
    <property type="entry name" value="SlipAM"/>
    <property type="match status" value="1"/>
</dbReference>
<sequence length="303" mass="33600">MYAGGRYDTNANAGPSSPEVRVLGQQGQLDQAALGHTDWSGEIGATLNYTYAFDSQAGNDLEANFSTYNRRYVDTHLLNLNSFTTDIGPRFYLGGVLDPSWSIRPFVSATYIFLNQETYMGGYGGGVNVRKLFSSVSYVDLTLESSAQHFEDHEEFPTNSNRTGHYTELRTSVSYQLFPATRLFGAASLAQRNSDAGFESYKELGLGAGVTQVYSSPFHLTAYSWSTSFYVGLHRSVYSDADPSIDPSTKRQDNRLDLVLTNNIRLTERLTLTASVQYTNNNSTLPNFKYHDTSASLGLAWSF</sequence>